<evidence type="ECO:0000313" key="5">
    <source>
        <dbReference type="EMBL" id="KAF9743378.1"/>
    </source>
</evidence>
<dbReference type="AlphaFoldDB" id="A0A8H7K4R4"/>
<comment type="similarity">
    <text evidence="1">Belongs to the C/M/P thioester hydrolase family.</text>
</comment>
<dbReference type="InterPro" id="IPR042171">
    <property type="entry name" value="Acyl-CoA_hotdog"/>
</dbReference>
<evidence type="ECO:0000256" key="2">
    <source>
        <dbReference type="ARBA" id="ARBA00022801"/>
    </source>
</evidence>
<evidence type="ECO:0000259" key="3">
    <source>
        <dbReference type="Pfam" id="PF13622"/>
    </source>
</evidence>
<feature type="domain" description="Acyl-CoA thioesterase-like C-terminal" evidence="4">
    <location>
        <begin position="197"/>
        <end position="311"/>
    </location>
</feature>
<proteinExistence type="inferred from homology"/>
<protein>
    <recommendedName>
        <fullName evidence="7">Acyl-CoA thioesterase II</fullName>
    </recommendedName>
</protein>
<comment type="caution">
    <text evidence="5">The sequence shown here is derived from an EMBL/GenBank/DDBJ whole genome shotgun (WGS) entry which is preliminary data.</text>
</comment>
<dbReference type="GO" id="GO:0005782">
    <property type="term" value="C:peroxisomal matrix"/>
    <property type="evidence" value="ECO:0007669"/>
    <property type="project" value="UniProtKB-SubCell"/>
</dbReference>
<dbReference type="SUPFAM" id="SSF54637">
    <property type="entry name" value="Thioesterase/thiol ester dehydrase-isomerase"/>
    <property type="match status" value="2"/>
</dbReference>
<evidence type="ECO:0000313" key="6">
    <source>
        <dbReference type="Proteomes" id="UP000616885"/>
    </source>
</evidence>
<dbReference type="PANTHER" id="PTHR11066">
    <property type="entry name" value="ACYL-COA THIOESTERASE"/>
    <property type="match status" value="1"/>
</dbReference>
<dbReference type="CDD" id="cd03445">
    <property type="entry name" value="Thioesterase_II_repeat2"/>
    <property type="match status" value="1"/>
</dbReference>
<feature type="domain" description="Acyl-CoA thioesterase-like N-terminal HotDog" evidence="3">
    <location>
        <begin position="27"/>
        <end position="115"/>
    </location>
</feature>
<keyword evidence="2" id="KW-0378">Hydrolase</keyword>
<dbReference type="Pfam" id="PF20789">
    <property type="entry name" value="4HBT_3C"/>
    <property type="match status" value="1"/>
</dbReference>
<evidence type="ECO:0000259" key="4">
    <source>
        <dbReference type="Pfam" id="PF20789"/>
    </source>
</evidence>
<organism evidence="5 6">
    <name type="scientific">Bionectria ochroleuca</name>
    <name type="common">Gliocladium roseum</name>
    <dbReference type="NCBI Taxonomy" id="29856"/>
    <lineage>
        <taxon>Eukaryota</taxon>
        <taxon>Fungi</taxon>
        <taxon>Dikarya</taxon>
        <taxon>Ascomycota</taxon>
        <taxon>Pezizomycotina</taxon>
        <taxon>Sordariomycetes</taxon>
        <taxon>Hypocreomycetidae</taxon>
        <taxon>Hypocreales</taxon>
        <taxon>Bionectriaceae</taxon>
        <taxon>Clonostachys</taxon>
    </lineage>
</organism>
<dbReference type="InterPro" id="IPR003703">
    <property type="entry name" value="Acyl_CoA_thio"/>
</dbReference>
<gene>
    <name evidence="5" type="ORF">IM811_006469</name>
</gene>
<dbReference type="Gene3D" id="2.40.160.210">
    <property type="entry name" value="Acyl-CoA thioesterase, double hotdog domain"/>
    <property type="match status" value="1"/>
</dbReference>
<sequence length="322" mass="35058">MAHSIIEQVAVEQLQANEFVSRSKPIRMGNAQPIAYGGSTISVAVSSACATVPAEYALYSVLGHFLGPASTEQKLYCTVQEVRTTRSFATRRVQVKQKQADGSFRPCMELTADFHVSEPSLLEYSAPPAGTYPKPEDCPSYMDYAETLRKKGLVTDDAARGFKQSFGVGSSFFESRLCLNGVSAQNLFGAAKGNVTTQDSLPITSKKSAEWQRSHVPVTTPAQNAAVLSFFMDGALSFLPLSHSHMGLEDAGACSSLDFALRIFVTEVKMDRWHLRERITSRGGNGRTYSEGRLYDESGVLVASMTQQSIMRPLKGASVSRL</sequence>
<dbReference type="EMBL" id="JADCTT010000017">
    <property type="protein sequence ID" value="KAF9743378.1"/>
    <property type="molecule type" value="Genomic_DNA"/>
</dbReference>
<dbReference type="GO" id="GO:0006637">
    <property type="term" value="P:acyl-CoA metabolic process"/>
    <property type="evidence" value="ECO:0007669"/>
    <property type="project" value="InterPro"/>
</dbReference>
<accession>A0A8H7K4R4</accession>
<dbReference type="GO" id="GO:0009062">
    <property type="term" value="P:fatty acid catabolic process"/>
    <property type="evidence" value="ECO:0007669"/>
    <property type="project" value="TreeGrafter"/>
</dbReference>
<dbReference type="CDD" id="cd03444">
    <property type="entry name" value="Thioesterase_II_repeat1"/>
    <property type="match status" value="1"/>
</dbReference>
<dbReference type="InterPro" id="IPR029069">
    <property type="entry name" value="HotDog_dom_sf"/>
</dbReference>
<reference evidence="5" key="1">
    <citation type="submission" date="2020-10" db="EMBL/GenBank/DDBJ databases">
        <title>High-Quality Genome Resource of Clonostachys rosea strain S41 by Oxford Nanopore Long-Read Sequencing.</title>
        <authorList>
            <person name="Wang H."/>
        </authorList>
    </citation>
    <scope>NUCLEOTIDE SEQUENCE</scope>
    <source>
        <strain evidence="5">S41</strain>
    </source>
</reference>
<name>A0A8H7K4R4_BIOOC</name>
<dbReference type="InterPro" id="IPR049449">
    <property type="entry name" value="TesB_ACOT8-like_N"/>
</dbReference>
<dbReference type="PANTHER" id="PTHR11066:SF35">
    <property type="entry name" value="ACYL-COA THIOESTERASE II"/>
    <property type="match status" value="1"/>
</dbReference>
<evidence type="ECO:0000256" key="1">
    <source>
        <dbReference type="ARBA" id="ARBA00006538"/>
    </source>
</evidence>
<dbReference type="Proteomes" id="UP000616885">
    <property type="component" value="Unassembled WGS sequence"/>
</dbReference>
<evidence type="ECO:0008006" key="7">
    <source>
        <dbReference type="Google" id="ProtNLM"/>
    </source>
</evidence>
<dbReference type="Pfam" id="PF13622">
    <property type="entry name" value="4HBT_3"/>
    <property type="match status" value="1"/>
</dbReference>
<dbReference type="InterPro" id="IPR049450">
    <property type="entry name" value="ACOT8-like_C"/>
</dbReference>
<dbReference type="GO" id="GO:0047617">
    <property type="term" value="F:fatty acyl-CoA hydrolase activity"/>
    <property type="evidence" value="ECO:0007669"/>
    <property type="project" value="InterPro"/>
</dbReference>